<sequence length="65" mass="6558">MVSVGPLAVPKEDVESDQTSGVAAAQLVVAVPDMVAETTVPTPVEVKLITESPVVVVSSKATIVA</sequence>
<accession>A0A6J7N003</accession>
<reference evidence="1" key="1">
    <citation type="submission" date="2020-05" db="EMBL/GenBank/DDBJ databases">
        <authorList>
            <person name="Chiriac C."/>
            <person name="Salcher M."/>
            <person name="Ghai R."/>
            <person name="Kavagutti S V."/>
        </authorList>
    </citation>
    <scope>NUCLEOTIDE SEQUENCE</scope>
</reference>
<gene>
    <name evidence="1" type="ORF">UFOPK3913_01500</name>
</gene>
<protein>
    <submittedName>
        <fullName evidence="1">Unannotated protein</fullName>
    </submittedName>
</protein>
<organism evidence="1">
    <name type="scientific">freshwater metagenome</name>
    <dbReference type="NCBI Taxonomy" id="449393"/>
    <lineage>
        <taxon>unclassified sequences</taxon>
        <taxon>metagenomes</taxon>
        <taxon>ecological metagenomes</taxon>
    </lineage>
</organism>
<name>A0A6J7N003_9ZZZZ</name>
<dbReference type="AlphaFoldDB" id="A0A6J7N003"/>
<dbReference type="EMBL" id="CAFBOC010000025">
    <property type="protein sequence ID" value="CAB4986367.1"/>
    <property type="molecule type" value="Genomic_DNA"/>
</dbReference>
<proteinExistence type="predicted"/>
<evidence type="ECO:0000313" key="1">
    <source>
        <dbReference type="EMBL" id="CAB4986367.1"/>
    </source>
</evidence>